<feature type="domain" description="Aminoglycoside phosphotransferase" evidence="1">
    <location>
        <begin position="68"/>
        <end position="249"/>
    </location>
</feature>
<name>A0ABR3JX79_9AGAR</name>
<reference evidence="3" key="1">
    <citation type="submission" date="2024-06" db="EMBL/GenBank/DDBJ databases">
        <title>Multi-omics analyses provide insights into the biosynthesis of the anticancer antibiotic pleurotin in Hohenbuehelia grisea.</title>
        <authorList>
            <person name="Weaver J.A."/>
            <person name="Alberti F."/>
        </authorList>
    </citation>
    <scope>NUCLEOTIDE SEQUENCE [LARGE SCALE GENOMIC DNA]</scope>
    <source>
        <strain evidence="3">T-177</strain>
    </source>
</reference>
<dbReference type="SUPFAM" id="SSF56112">
    <property type="entry name" value="Protein kinase-like (PK-like)"/>
    <property type="match status" value="1"/>
</dbReference>
<dbReference type="Pfam" id="PF01636">
    <property type="entry name" value="APH"/>
    <property type="match status" value="1"/>
</dbReference>
<accession>A0ABR3JX79</accession>
<comment type="caution">
    <text evidence="2">The sequence shown here is derived from an EMBL/GenBank/DDBJ whole genome shotgun (WGS) entry which is preliminary data.</text>
</comment>
<evidence type="ECO:0000313" key="2">
    <source>
        <dbReference type="EMBL" id="KAL0960514.1"/>
    </source>
</evidence>
<dbReference type="InterPro" id="IPR011009">
    <property type="entry name" value="Kinase-like_dom_sf"/>
</dbReference>
<dbReference type="InterPro" id="IPR002575">
    <property type="entry name" value="Aminoglycoside_PTrfase"/>
</dbReference>
<dbReference type="CDD" id="cd05120">
    <property type="entry name" value="APH_ChoK_like"/>
    <property type="match status" value="1"/>
</dbReference>
<protein>
    <recommendedName>
        <fullName evidence="1">Aminoglycoside phosphotransferase domain-containing protein</fullName>
    </recommendedName>
</protein>
<organism evidence="2 3">
    <name type="scientific">Hohenbuehelia grisea</name>
    <dbReference type="NCBI Taxonomy" id="104357"/>
    <lineage>
        <taxon>Eukaryota</taxon>
        <taxon>Fungi</taxon>
        <taxon>Dikarya</taxon>
        <taxon>Basidiomycota</taxon>
        <taxon>Agaricomycotina</taxon>
        <taxon>Agaricomycetes</taxon>
        <taxon>Agaricomycetidae</taxon>
        <taxon>Agaricales</taxon>
        <taxon>Pleurotineae</taxon>
        <taxon>Pleurotaceae</taxon>
        <taxon>Hohenbuehelia</taxon>
    </lineage>
</organism>
<keyword evidence="3" id="KW-1185">Reference proteome</keyword>
<gene>
    <name evidence="2" type="ORF">HGRIS_005552</name>
</gene>
<dbReference type="PANTHER" id="PTHR21310:SF58">
    <property type="entry name" value="AMINOGLYCOSIDE PHOSPHOTRANSFERASE DOMAIN-CONTAINING PROTEIN"/>
    <property type="match status" value="1"/>
</dbReference>
<proteinExistence type="predicted"/>
<dbReference type="Proteomes" id="UP001556367">
    <property type="component" value="Unassembled WGS sequence"/>
</dbReference>
<dbReference type="EMBL" id="JASNQZ010000001">
    <property type="protein sequence ID" value="KAL0960514.1"/>
    <property type="molecule type" value="Genomic_DNA"/>
</dbReference>
<evidence type="ECO:0000313" key="3">
    <source>
        <dbReference type="Proteomes" id="UP001556367"/>
    </source>
</evidence>
<sequence>MPIEFKDLTVPVEHYSKSAFYIFLLRIWFSRLLNRRGLVTLSEIRYASTIRISSQYIMKGGPFVRHVEAQTMAFVRANTSIPVPRPHKTVVDTEGTAYIIMDYVDAPELSFKSLTKDQQVSLMKQLAGYLDELRSIPPPLKTRLGALDSGPLQDPRMGTFGPFETCLDFAKNYGYTFLKKVKKPSIEGCLARFMAREHKIVFSHGDLAPHNILAKDGNIVAILDWECAGWCPDYWEAVRGLRSNVCFPEFSVALRELFGGRYDDEIELEYELENHIFRLVASSPSSHSVFVLCYLKRQTRTLEVVALPVYPCVLILSRFNAVKERETLQSGTRNSA</sequence>
<evidence type="ECO:0000259" key="1">
    <source>
        <dbReference type="Pfam" id="PF01636"/>
    </source>
</evidence>
<dbReference type="PANTHER" id="PTHR21310">
    <property type="entry name" value="AMINOGLYCOSIDE PHOSPHOTRANSFERASE-RELATED-RELATED"/>
    <property type="match status" value="1"/>
</dbReference>
<dbReference type="InterPro" id="IPR051678">
    <property type="entry name" value="AGP_Transferase"/>
</dbReference>
<dbReference type="Gene3D" id="3.90.1200.10">
    <property type="match status" value="1"/>
</dbReference>